<evidence type="ECO:0000259" key="14">
    <source>
        <dbReference type="PROSITE" id="PS51019"/>
    </source>
</evidence>
<dbReference type="FunFam" id="2.20.100.10:FF:000134">
    <property type="entry name" value="Uncharacterized protein"/>
    <property type="match status" value="1"/>
</dbReference>
<keyword evidence="10" id="KW-0325">Glycoprotein</keyword>
<dbReference type="PANTHER" id="PTHR11311">
    <property type="entry name" value="SPONDIN"/>
    <property type="match status" value="1"/>
</dbReference>
<evidence type="ECO:0000256" key="11">
    <source>
        <dbReference type="ARBA" id="ARBA00030964"/>
    </source>
</evidence>
<dbReference type="Pfam" id="PF00090">
    <property type="entry name" value="TSP_1"/>
    <property type="match status" value="4"/>
</dbReference>
<dbReference type="InterPro" id="IPR051418">
    <property type="entry name" value="Spondin/Thrombospondin_T1"/>
</dbReference>
<keyword evidence="5" id="KW-0479">Metal-binding</keyword>
<dbReference type="Proteomes" id="UP000614601">
    <property type="component" value="Unassembled WGS sequence"/>
</dbReference>
<dbReference type="InterPro" id="IPR042307">
    <property type="entry name" value="Reeler_sf"/>
</dbReference>
<dbReference type="InterPro" id="IPR020901">
    <property type="entry name" value="Prtase_inh_Kunz-CS"/>
</dbReference>
<feature type="domain" description="Spondin" evidence="15">
    <location>
        <begin position="185"/>
        <end position="376"/>
    </location>
</feature>
<evidence type="ECO:0000313" key="17">
    <source>
        <dbReference type="Proteomes" id="UP000614601"/>
    </source>
</evidence>
<dbReference type="InterPro" id="IPR000884">
    <property type="entry name" value="TSP1_rpt"/>
</dbReference>
<proteinExistence type="predicted"/>
<dbReference type="Pfam" id="PF19028">
    <property type="entry name" value="TSP1_spondin"/>
    <property type="match status" value="1"/>
</dbReference>
<dbReference type="InterPro" id="IPR036880">
    <property type="entry name" value="Kunitz_BPTI_sf"/>
</dbReference>
<dbReference type="InterPro" id="IPR038678">
    <property type="entry name" value="Spondin_N_sf"/>
</dbReference>
<feature type="chain" id="PRO_5035594599" description="Spondin-1" evidence="12">
    <location>
        <begin position="20"/>
        <end position="821"/>
    </location>
</feature>
<dbReference type="SUPFAM" id="SSF57362">
    <property type="entry name" value="BPTI-like"/>
    <property type="match status" value="1"/>
</dbReference>
<reference evidence="16" key="1">
    <citation type="submission" date="2020-09" db="EMBL/GenBank/DDBJ databases">
        <authorList>
            <person name="Kikuchi T."/>
        </authorList>
    </citation>
    <scope>NUCLEOTIDE SEQUENCE</scope>
    <source>
        <strain evidence="16">SH1</strain>
    </source>
</reference>
<dbReference type="GO" id="GO:0031012">
    <property type="term" value="C:extracellular matrix"/>
    <property type="evidence" value="ECO:0007669"/>
    <property type="project" value="TreeGrafter"/>
</dbReference>
<comment type="subcellular location">
    <subcellularLocation>
        <location evidence="1">Secreted</location>
        <location evidence="1">Extracellular space</location>
        <location evidence="1">Extracellular matrix</location>
    </subcellularLocation>
</comment>
<dbReference type="EMBL" id="CAJFDH010000002">
    <property type="protein sequence ID" value="CAD5209134.1"/>
    <property type="molecule type" value="Genomic_DNA"/>
</dbReference>
<dbReference type="Gene3D" id="4.10.410.10">
    <property type="entry name" value="Pancreatic trypsin inhibitor Kunitz domain"/>
    <property type="match status" value="1"/>
</dbReference>
<dbReference type="SUPFAM" id="SSF82895">
    <property type="entry name" value="TSP-1 type 1 repeat"/>
    <property type="match status" value="5"/>
</dbReference>
<dbReference type="NCBIfam" id="NF038123">
    <property type="entry name" value="NF038123_dom"/>
    <property type="match status" value="1"/>
</dbReference>
<dbReference type="PROSITE" id="PS51019">
    <property type="entry name" value="REELIN"/>
    <property type="match status" value="1"/>
</dbReference>
<dbReference type="Gene3D" id="2.60.40.2130">
    <property type="entry name" value="F-spondin domain"/>
    <property type="match status" value="1"/>
</dbReference>
<evidence type="ECO:0000256" key="7">
    <source>
        <dbReference type="ARBA" id="ARBA00022737"/>
    </source>
</evidence>
<keyword evidence="7" id="KW-0677">Repeat</keyword>
<dbReference type="InterPro" id="IPR002861">
    <property type="entry name" value="Reeler_dom"/>
</dbReference>
<keyword evidence="3" id="KW-0964">Secreted</keyword>
<keyword evidence="9" id="KW-1015">Disulfide bond</keyword>
<dbReference type="SMART" id="SM00131">
    <property type="entry name" value="KU"/>
    <property type="match status" value="1"/>
</dbReference>
<evidence type="ECO:0000256" key="5">
    <source>
        <dbReference type="ARBA" id="ARBA00022723"/>
    </source>
</evidence>
<evidence type="ECO:0000256" key="8">
    <source>
        <dbReference type="ARBA" id="ARBA00022889"/>
    </source>
</evidence>
<evidence type="ECO:0000313" key="16">
    <source>
        <dbReference type="EMBL" id="CAD5209134.1"/>
    </source>
</evidence>
<comment type="caution">
    <text evidence="16">The sequence shown here is derived from an EMBL/GenBank/DDBJ whole genome shotgun (WGS) entry which is preliminary data.</text>
</comment>
<dbReference type="Gene3D" id="2.20.100.10">
    <property type="entry name" value="Thrombospondin type-1 (TSP1) repeat"/>
    <property type="match status" value="5"/>
</dbReference>
<dbReference type="Pfam" id="PF06468">
    <property type="entry name" value="Spond_N"/>
    <property type="match status" value="1"/>
</dbReference>
<dbReference type="GO" id="GO:0007155">
    <property type="term" value="P:cell adhesion"/>
    <property type="evidence" value="ECO:0007669"/>
    <property type="project" value="UniProtKB-KW"/>
</dbReference>
<dbReference type="SMART" id="SM00209">
    <property type="entry name" value="TSP1"/>
    <property type="match status" value="5"/>
</dbReference>
<dbReference type="Pfam" id="PF00014">
    <property type="entry name" value="Kunitz_BPTI"/>
    <property type="match status" value="1"/>
</dbReference>
<evidence type="ECO:0000256" key="12">
    <source>
        <dbReference type="SAM" id="SignalP"/>
    </source>
</evidence>
<dbReference type="InterPro" id="IPR044004">
    <property type="entry name" value="TSP1_spondin_dom"/>
</dbReference>
<dbReference type="InterPro" id="IPR009465">
    <property type="entry name" value="Spondin_N"/>
</dbReference>
<keyword evidence="8" id="KW-0130">Cell adhesion</keyword>
<accession>A0A811K130</accession>
<evidence type="ECO:0000256" key="2">
    <source>
        <dbReference type="ARBA" id="ARBA00019594"/>
    </source>
</evidence>
<dbReference type="EMBL" id="CAJFCW020000002">
    <property type="protein sequence ID" value="CAG9088559.1"/>
    <property type="molecule type" value="Genomic_DNA"/>
</dbReference>
<feature type="signal peptide" evidence="12">
    <location>
        <begin position="1"/>
        <end position="19"/>
    </location>
</feature>
<evidence type="ECO:0000256" key="6">
    <source>
        <dbReference type="ARBA" id="ARBA00022729"/>
    </source>
</evidence>
<keyword evidence="17" id="KW-1185">Reference proteome</keyword>
<evidence type="ECO:0000256" key="9">
    <source>
        <dbReference type="ARBA" id="ARBA00023157"/>
    </source>
</evidence>
<sequence length="821" mass="93198">MSSLNPVFLFFILLHIAYSKPECRQRLYEAKGPPQTGTNGFTLEIEEVGKEGQLVSGYIPGHLYVVHVKGRRTEYIVQTFRGFGVTAQFKNGKPAGRFELDKDRSRRPEARVAPNCRNAGVSHSNLRPKTAVSVIWRAPETGTDCVLFQASIIQSKSIWYGAEADLKKEFCIINDYQKNVPKDDLTAECCACDEADYDVEFVGIWSKDTHPKEFPSLEHLTHFTDVLGASHSKKYQMWRVGDIATDGLKEIAEWGNTYNGEAEMKANASEVRTIIKMKGLWYPEVTGRTSGRFHVNKYHHFASMAAMFGPSPDWFVGVSGINLCLPDCTWVDERAFDLLPYDAGTDNGATYMSPNNPAEPRLPIARITTKTDKKNPFYDEAAEEVSPMGRLTIKKKQTTNMFGCRTEEQYKQEAHNITNTSEDEEYKDRRECTMSNWESWSLCSATCGKGIRMRSRVFTFPIKAQMFHCHRQTTERQFCNAKINECGADSEAFNTKCSVETWSSWSECSVTCGSGIRTRERKLLDQSQEGTCKVELHARERCIGENGPDCSVKPNPLCQTTTWSEWSPCSASCDDGVRVRTRLFFYAEHEQECSNVNLMEKEKCNVYSCQRLLSTYSEEICQEEKEEGQCGGTFPRYWYNNQTNRCERFIYTGCKGNRNQFETEEECKLLCVPGYTHNAAILPGHQIFNAFDSHDNIDDGGPPVPCQISEWSAWAQCSVTCGKGKRTRTRAIQAVPRNGGNPCPPSEHMIQERHCDNRPCARSSCRVGRWSSWSPCSTQCGEGVQTRRRRVHRYNIIDLDDPSCLASELEQRNCRMPCQGY</sequence>
<dbReference type="PROSITE" id="PS50092">
    <property type="entry name" value="TSP1"/>
    <property type="match status" value="4"/>
</dbReference>
<feature type="domain" description="Reelin" evidence="14">
    <location>
        <begin position="8"/>
        <end position="183"/>
    </location>
</feature>
<dbReference type="InterPro" id="IPR002223">
    <property type="entry name" value="Kunitz_BPTI"/>
</dbReference>
<dbReference type="GO" id="GO:0004867">
    <property type="term" value="F:serine-type endopeptidase inhibitor activity"/>
    <property type="evidence" value="ECO:0007669"/>
    <property type="project" value="InterPro"/>
</dbReference>
<dbReference type="PROSITE" id="PS51020">
    <property type="entry name" value="SPONDIN"/>
    <property type="match status" value="1"/>
</dbReference>
<dbReference type="Pfam" id="PF02014">
    <property type="entry name" value="Reeler"/>
    <property type="match status" value="1"/>
</dbReference>
<keyword evidence="4" id="KW-0272">Extracellular matrix</keyword>
<dbReference type="PROSITE" id="PS50279">
    <property type="entry name" value="BPTI_KUNITZ_2"/>
    <property type="match status" value="1"/>
</dbReference>
<evidence type="ECO:0000259" key="13">
    <source>
        <dbReference type="PROSITE" id="PS50279"/>
    </source>
</evidence>
<dbReference type="GO" id="GO:0046872">
    <property type="term" value="F:metal ion binding"/>
    <property type="evidence" value="ECO:0007669"/>
    <property type="project" value="UniProtKB-KW"/>
</dbReference>
<protein>
    <recommendedName>
        <fullName evidence="2">Spondin-1</fullName>
    </recommendedName>
    <alternativeName>
        <fullName evidence="11">F-spondin</fullName>
    </alternativeName>
</protein>
<dbReference type="PRINTS" id="PR00759">
    <property type="entry name" value="BASICPTASE"/>
</dbReference>
<dbReference type="FunFam" id="2.60.40.2130:FF:000002">
    <property type="entry name" value="Putative Spondin-1"/>
    <property type="match status" value="1"/>
</dbReference>
<keyword evidence="6 12" id="KW-0732">Signal</keyword>
<evidence type="ECO:0000256" key="10">
    <source>
        <dbReference type="ARBA" id="ARBA00023180"/>
    </source>
</evidence>
<evidence type="ECO:0000259" key="15">
    <source>
        <dbReference type="PROSITE" id="PS51020"/>
    </source>
</evidence>
<dbReference type="Proteomes" id="UP000783686">
    <property type="component" value="Unassembled WGS sequence"/>
</dbReference>
<dbReference type="CDD" id="cd00109">
    <property type="entry name" value="Kunitz-type"/>
    <property type="match status" value="1"/>
</dbReference>
<evidence type="ECO:0000256" key="3">
    <source>
        <dbReference type="ARBA" id="ARBA00022525"/>
    </source>
</evidence>
<gene>
    <name evidence="16" type="ORF">BOKJ2_LOCUS2528</name>
</gene>
<organism evidence="16 17">
    <name type="scientific">Bursaphelenchus okinawaensis</name>
    <dbReference type="NCBI Taxonomy" id="465554"/>
    <lineage>
        <taxon>Eukaryota</taxon>
        <taxon>Metazoa</taxon>
        <taxon>Ecdysozoa</taxon>
        <taxon>Nematoda</taxon>
        <taxon>Chromadorea</taxon>
        <taxon>Rhabditida</taxon>
        <taxon>Tylenchina</taxon>
        <taxon>Tylenchomorpha</taxon>
        <taxon>Aphelenchoidea</taxon>
        <taxon>Aphelenchoididae</taxon>
        <taxon>Bursaphelenchus</taxon>
    </lineage>
</organism>
<dbReference type="OrthoDB" id="347314at2759"/>
<feature type="domain" description="BPTI/Kunitz inhibitor" evidence="13">
    <location>
        <begin position="621"/>
        <end position="671"/>
    </location>
</feature>
<name>A0A811K130_9BILA</name>
<dbReference type="InterPro" id="IPR036383">
    <property type="entry name" value="TSP1_rpt_sf"/>
</dbReference>
<dbReference type="AlphaFoldDB" id="A0A811K130"/>
<dbReference type="Gene3D" id="2.60.40.4060">
    <property type="entry name" value="Reeler domain"/>
    <property type="match status" value="1"/>
</dbReference>
<dbReference type="PROSITE" id="PS00280">
    <property type="entry name" value="BPTI_KUNITZ_1"/>
    <property type="match status" value="1"/>
</dbReference>
<evidence type="ECO:0000256" key="1">
    <source>
        <dbReference type="ARBA" id="ARBA00004498"/>
    </source>
</evidence>
<dbReference type="PANTHER" id="PTHR11311:SF16">
    <property type="entry name" value="SPONDIN-1"/>
    <property type="match status" value="1"/>
</dbReference>
<dbReference type="CDD" id="cd08544">
    <property type="entry name" value="Reeler"/>
    <property type="match status" value="1"/>
</dbReference>
<evidence type="ECO:0000256" key="4">
    <source>
        <dbReference type="ARBA" id="ARBA00022530"/>
    </source>
</evidence>